<comment type="caution">
    <text evidence="1">The sequence shown here is derived from an EMBL/GenBank/DDBJ whole genome shotgun (WGS) entry which is preliminary data.</text>
</comment>
<evidence type="ECO:0000313" key="2">
    <source>
        <dbReference type="Proteomes" id="UP001497623"/>
    </source>
</evidence>
<name>A0AAV2S1U6_MEGNR</name>
<dbReference type="Proteomes" id="UP001497623">
    <property type="component" value="Unassembled WGS sequence"/>
</dbReference>
<evidence type="ECO:0000313" key="1">
    <source>
        <dbReference type="EMBL" id="CAL4158875.1"/>
    </source>
</evidence>
<dbReference type="SUPFAM" id="SSF50891">
    <property type="entry name" value="Cyclophilin-like"/>
    <property type="match status" value="1"/>
</dbReference>
<dbReference type="AlphaFoldDB" id="A0AAV2S1U6"/>
<dbReference type="Gene3D" id="2.40.100.10">
    <property type="entry name" value="Cyclophilin-like"/>
    <property type="match status" value="1"/>
</dbReference>
<organism evidence="1 2">
    <name type="scientific">Meganyctiphanes norvegica</name>
    <name type="common">Northern krill</name>
    <name type="synonym">Thysanopoda norvegica</name>
    <dbReference type="NCBI Taxonomy" id="48144"/>
    <lineage>
        <taxon>Eukaryota</taxon>
        <taxon>Metazoa</taxon>
        <taxon>Ecdysozoa</taxon>
        <taxon>Arthropoda</taxon>
        <taxon>Crustacea</taxon>
        <taxon>Multicrustacea</taxon>
        <taxon>Malacostraca</taxon>
        <taxon>Eumalacostraca</taxon>
        <taxon>Eucarida</taxon>
        <taxon>Euphausiacea</taxon>
        <taxon>Euphausiidae</taxon>
        <taxon>Meganyctiphanes</taxon>
    </lineage>
</organism>
<dbReference type="EMBL" id="CAXKWB010043017">
    <property type="protein sequence ID" value="CAL4158875.1"/>
    <property type="molecule type" value="Genomic_DNA"/>
</dbReference>
<protein>
    <submittedName>
        <fullName evidence="1">Uncharacterized protein</fullName>
    </submittedName>
</protein>
<reference evidence="1 2" key="1">
    <citation type="submission" date="2024-05" db="EMBL/GenBank/DDBJ databases">
        <authorList>
            <person name="Wallberg A."/>
        </authorList>
    </citation>
    <scope>NUCLEOTIDE SEQUENCE [LARGE SCALE GENOMIC DNA]</scope>
</reference>
<dbReference type="InterPro" id="IPR029000">
    <property type="entry name" value="Cyclophilin-like_dom_sf"/>
</dbReference>
<accession>A0AAV2S1U6</accession>
<feature type="non-terminal residue" evidence="1">
    <location>
        <position position="1"/>
    </location>
</feature>
<sequence>LGLTCSTKTVFLDLSARGQSIGRVFIRVMGDRPHGQQFIMLVLGTEGPTYKGTKFTVESCGNFGIGIQKYITESGPISDEPLLATLKPVKYDIGLRGWLVPNWSEKGTFMIVTQNKEKNRFHGHFGDVITGLEVIDRAASSEFNITDVTISECGIVLDNK</sequence>
<proteinExistence type="predicted"/>
<keyword evidence="2" id="KW-1185">Reference proteome</keyword>
<gene>
    <name evidence="1" type="ORF">MNOR_LOCUS32139</name>
</gene>